<dbReference type="Gene3D" id="3.40.50.880">
    <property type="match status" value="1"/>
</dbReference>
<organism evidence="2 5">
    <name type="scientific">Winslowiella iniecta</name>
    <dbReference type="NCBI Taxonomy" id="1560201"/>
    <lineage>
        <taxon>Bacteria</taxon>
        <taxon>Pseudomonadati</taxon>
        <taxon>Pseudomonadota</taxon>
        <taxon>Gammaproteobacteria</taxon>
        <taxon>Enterobacterales</taxon>
        <taxon>Erwiniaceae</taxon>
        <taxon>Winslowiella</taxon>
    </lineage>
</organism>
<dbReference type="PIRSF" id="PIRSF006320">
    <property type="entry name" value="Elb2"/>
    <property type="match status" value="1"/>
</dbReference>
<comment type="function">
    <text evidence="1">Displays glyoxalase activity, catalyzing the conversion of glyoxal to glycolate.</text>
</comment>
<proteinExistence type="inferred from homology"/>
<gene>
    <name evidence="2" type="ORF">NG42_05445</name>
    <name evidence="3" type="ORF">NG43_03830</name>
</gene>
<comment type="similarity">
    <text evidence="1">Belongs to the peptidase C56 family.</text>
</comment>
<dbReference type="PANTHER" id="PTHR10224">
    <property type="entry name" value="ES1 PROTEIN HOMOLOG, MITOCHONDRIAL"/>
    <property type="match status" value="1"/>
</dbReference>
<comment type="caution">
    <text evidence="2">The sequence shown here is derived from an EMBL/GenBank/DDBJ whole genome shotgun (WGS) entry which is preliminary data.</text>
</comment>
<dbReference type="Proteomes" id="UP000036851">
    <property type="component" value="Unassembled WGS sequence"/>
</dbReference>
<keyword evidence="1" id="KW-0456">Lyase</keyword>
<dbReference type="AlphaFoldDB" id="A0A0L7T7D0"/>
<protein>
    <recommendedName>
        <fullName evidence="1">Glyoxalase</fullName>
    </recommendedName>
</protein>
<evidence type="ECO:0000313" key="3">
    <source>
        <dbReference type="EMBL" id="KOC94598.1"/>
    </source>
</evidence>
<dbReference type="PANTHER" id="PTHR10224:SF12">
    <property type="entry name" value="GLYOXALASE ELBB"/>
    <property type="match status" value="1"/>
</dbReference>
<keyword evidence="5" id="KW-1185">Reference proteome</keyword>
<dbReference type="OrthoDB" id="5605062at2"/>
<reference evidence="4 5" key="1">
    <citation type="journal article" date="2015" name="Int. J. Syst. Evol. Microbiol.">
        <title>Erwinia iniecta sp. nov., isolated from Russian wheat aphids (Diuraphis noxia).</title>
        <authorList>
            <person name="Campillo T."/>
            <person name="Luna E."/>
            <person name="Portier P."/>
            <person name="Fischer-Le Saux M."/>
            <person name="Lapitan N."/>
            <person name="Tisserat N.A."/>
            <person name="Leach J.E."/>
        </authorList>
    </citation>
    <scope>NUCLEOTIDE SEQUENCE [LARGE SCALE GENOMIC DNA]</scope>
    <source>
        <strain evidence="2 5">B120</strain>
        <strain evidence="3 4">B149</strain>
    </source>
</reference>
<evidence type="ECO:0000256" key="1">
    <source>
        <dbReference type="PIRNR" id="PIRNR006320"/>
    </source>
</evidence>
<dbReference type="SUPFAM" id="SSF52317">
    <property type="entry name" value="Class I glutamine amidotransferase-like"/>
    <property type="match status" value="1"/>
</dbReference>
<sequence length="217" mass="23102">MKCIGVILSGCGVFDGSEIYETVLTLLAIERAGAKAICFAPDKPQLHVINHITGEEMPESRNVLVESARIVRGKVLPINQADSVQLDALILPGGFGVAKNLSRFADAGADCVIDTDLQKLTQEIYKQSKPIGFICIAPAILPLLIDAPIRITIGTDSMYAEVIEAMGGIHVPCPVDDIVVDEEHKIVTTPATMLAGSIDDAASGIDKLVKRVVEMIA</sequence>
<evidence type="ECO:0000313" key="5">
    <source>
        <dbReference type="Proteomes" id="UP000037088"/>
    </source>
</evidence>
<dbReference type="InterPro" id="IPR026041">
    <property type="entry name" value="ElbB"/>
</dbReference>
<dbReference type="NCBIfam" id="NF008747">
    <property type="entry name" value="PRK11780.1"/>
    <property type="match status" value="1"/>
</dbReference>
<dbReference type="PATRIC" id="fig|1560201.3.peg.1167"/>
<comment type="catalytic activity">
    <reaction evidence="1">
        <text>glyoxal + H2O = glycolate + H(+)</text>
        <dbReference type="Rhea" id="RHEA:51672"/>
        <dbReference type="ChEBI" id="CHEBI:15377"/>
        <dbReference type="ChEBI" id="CHEBI:15378"/>
        <dbReference type="ChEBI" id="CHEBI:29805"/>
        <dbReference type="ChEBI" id="CHEBI:34779"/>
    </reaction>
</comment>
<dbReference type="InterPro" id="IPR029062">
    <property type="entry name" value="Class_I_gatase-like"/>
</dbReference>
<dbReference type="EMBL" id="JRXF01000004">
    <property type="protein sequence ID" value="KOC94598.1"/>
    <property type="molecule type" value="Genomic_DNA"/>
</dbReference>
<dbReference type="RefSeq" id="WP_052898256.1">
    <property type="nucleotide sequence ID" value="NZ_JRXE01000006.1"/>
</dbReference>
<dbReference type="EMBL" id="JRXE01000006">
    <property type="protein sequence ID" value="KOC91292.1"/>
    <property type="molecule type" value="Genomic_DNA"/>
</dbReference>
<dbReference type="CDD" id="cd03133">
    <property type="entry name" value="GATase1_ES1"/>
    <property type="match status" value="1"/>
</dbReference>
<name>A0A0L7T7D0_9GAMM</name>
<dbReference type="STRING" id="1560201.NG42_05445"/>
<accession>A0A0L7T7D0</accession>
<dbReference type="Proteomes" id="UP000037088">
    <property type="component" value="Unassembled WGS sequence"/>
</dbReference>
<dbReference type="GO" id="GO:0016829">
    <property type="term" value="F:lyase activity"/>
    <property type="evidence" value="ECO:0007669"/>
    <property type="project" value="UniProtKB-UniRule"/>
</dbReference>
<evidence type="ECO:0000313" key="4">
    <source>
        <dbReference type="Proteomes" id="UP000036851"/>
    </source>
</evidence>
<evidence type="ECO:0000313" key="2">
    <source>
        <dbReference type="EMBL" id="KOC91292.1"/>
    </source>
</evidence>